<organism evidence="1 2">
    <name type="scientific">Astrephomene gubernaculifera</name>
    <dbReference type="NCBI Taxonomy" id="47775"/>
    <lineage>
        <taxon>Eukaryota</taxon>
        <taxon>Viridiplantae</taxon>
        <taxon>Chlorophyta</taxon>
        <taxon>core chlorophytes</taxon>
        <taxon>Chlorophyceae</taxon>
        <taxon>CS clade</taxon>
        <taxon>Chlamydomonadales</taxon>
        <taxon>Astrephomenaceae</taxon>
        <taxon>Astrephomene</taxon>
    </lineage>
</organism>
<evidence type="ECO:0000313" key="2">
    <source>
        <dbReference type="Proteomes" id="UP001054857"/>
    </source>
</evidence>
<comment type="caution">
    <text evidence="1">The sequence shown here is derived from an EMBL/GenBank/DDBJ whole genome shotgun (WGS) entry which is preliminary data.</text>
</comment>
<dbReference type="AlphaFoldDB" id="A0AAD3DJW2"/>
<sequence length="115" mass="12657">MTDQSEVDLWTAVVTILREVQTRRGNTPPAKQQSLQRRISTAYHITHAYFHNTPVVEGSLAAGGVAVSAAVVGGATFAFSRVPLVTFAFSRLGLLYGFQAFRSSGPSCNFRYRYR</sequence>
<name>A0AAD3DJW2_9CHLO</name>
<dbReference type="Proteomes" id="UP001054857">
    <property type="component" value="Unassembled WGS sequence"/>
</dbReference>
<dbReference type="EMBL" id="BMAR01000002">
    <property type="protein sequence ID" value="GFR41772.1"/>
    <property type="molecule type" value="Genomic_DNA"/>
</dbReference>
<evidence type="ECO:0000313" key="1">
    <source>
        <dbReference type="EMBL" id="GFR41772.1"/>
    </source>
</evidence>
<keyword evidence="2" id="KW-1185">Reference proteome</keyword>
<reference evidence="1 2" key="1">
    <citation type="journal article" date="2021" name="Sci. Rep.">
        <title>Genome sequencing of the multicellular alga Astrephomene provides insights into convergent evolution of germ-soma differentiation.</title>
        <authorList>
            <person name="Yamashita S."/>
            <person name="Yamamoto K."/>
            <person name="Matsuzaki R."/>
            <person name="Suzuki S."/>
            <person name="Yamaguchi H."/>
            <person name="Hirooka S."/>
            <person name="Minakuchi Y."/>
            <person name="Miyagishima S."/>
            <person name="Kawachi M."/>
            <person name="Toyoda A."/>
            <person name="Nozaki H."/>
        </authorList>
    </citation>
    <scope>NUCLEOTIDE SEQUENCE [LARGE SCALE GENOMIC DNA]</scope>
    <source>
        <strain evidence="1 2">NIES-4017</strain>
    </source>
</reference>
<protein>
    <submittedName>
        <fullName evidence="1">Uncharacterized protein</fullName>
    </submittedName>
</protein>
<accession>A0AAD3DJW2</accession>
<gene>
    <name evidence="1" type="ORF">Agub_g2531</name>
</gene>
<proteinExistence type="predicted"/>